<proteinExistence type="inferred from homology"/>
<keyword evidence="3" id="KW-0813">Transport</keyword>
<dbReference type="InterPro" id="IPR045299">
    <property type="entry name" value="Complex1_LYR_NDUFA6_LYRM6"/>
</dbReference>
<dbReference type="PANTHER" id="PTHR12964:SF0">
    <property type="entry name" value="NADH DEHYDROGENASE [UBIQUINONE] 1 ALPHA SUBCOMPLEX SUBUNIT 6"/>
    <property type="match status" value="1"/>
</dbReference>
<evidence type="ECO:0000256" key="8">
    <source>
        <dbReference type="ARBA" id="ARBA00023136"/>
    </source>
</evidence>
<keyword evidence="6" id="KW-0249">Electron transport</keyword>
<keyword evidence="4" id="KW-0679">Respiratory chain</keyword>
<keyword evidence="7" id="KW-0496">Mitochondrion</keyword>
<keyword evidence="10" id="KW-1185">Reference proteome</keyword>
<keyword evidence="8" id="KW-0472">Membrane</keyword>
<evidence type="ECO:0000313" key="10">
    <source>
        <dbReference type="Proteomes" id="UP000481288"/>
    </source>
</evidence>
<accession>A0A7D8YMT6</accession>
<comment type="similarity">
    <text evidence="2">Belongs to the complex I LYR family.</text>
</comment>
<keyword evidence="5" id="KW-0999">Mitochondrion inner membrane</keyword>
<dbReference type="Proteomes" id="UP000481288">
    <property type="component" value="Unassembled WGS sequence"/>
</dbReference>
<comment type="caution">
    <text evidence="9">The sequence shown here is derived from an EMBL/GenBank/DDBJ whole genome shotgun (WGS) entry which is preliminary data.</text>
</comment>
<evidence type="ECO:0000313" key="9">
    <source>
        <dbReference type="EMBL" id="TVY51878.1"/>
    </source>
</evidence>
<evidence type="ECO:0000256" key="6">
    <source>
        <dbReference type="ARBA" id="ARBA00022982"/>
    </source>
</evidence>
<dbReference type="OrthoDB" id="14535at2759"/>
<keyword evidence="9" id="KW-0830">Ubiquinone</keyword>
<gene>
    <name evidence="9" type="primary">nuo14.8</name>
    <name evidence="9" type="ORF">LCER1_G003717</name>
</gene>
<evidence type="ECO:0000256" key="1">
    <source>
        <dbReference type="ARBA" id="ARBA00004443"/>
    </source>
</evidence>
<dbReference type="PANTHER" id="PTHR12964">
    <property type="entry name" value="NADH-UBIQUINONE OXIDOREDUCTASE B14 SUBUNIT"/>
    <property type="match status" value="1"/>
</dbReference>
<dbReference type="CDD" id="cd20266">
    <property type="entry name" value="Complex1_LYR_NDUFA6_LYRM6"/>
    <property type="match status" value="1"/>
</dbReference>
<dbReference type="GO" id="GO:0006979">
    <property type="term" value="P:response to oxidative stress"/>
    <property type="evidence" value="ECO:0007669"/>
    <property type="project" value="TreeGrafter"/>
</dbReference>
<dbReference type="GO" id="GO:0005743">
    <property type="term" value="C:mitochondrial inner membrane"/>
    <property type="evidence" value="ECO:0007669"/>
    <property type="project" value="UniProtKB-SubCell"/>
</dbReference>
<evidence type="ECO:0000256" key="3">
    <source>
        <dbReference type="ARBA" id="ARBA00022448"/>
    </source>
</evidence>
<name>A0A7D8YMT6_9HELO</name>
<organism evidence="9 10">
    <name type="scientific">Lachnellula cervina</name>
    <dbReference type="NCBI Taxonomy" id="1316786"/>
    <lineage>
        <taxon>Eukaryota</taxon>
        <taxon>Fungi</taxon>
        <taxon>Dikarya</taxon>
        <taxon>Ascomycota</taxon>
        <taxon>Pezizomycotina</taxon>
        <taxon>Leotiomycetes</taxon>
        <taxon>Helotiales</taxon>
        <taxon>Lachnaceae</taxon>
        <taxon>Lachnellula</taxon>
    </lineage>
</organism>
<protein>
    <submittedName>
        <fullName evidence="9">NADH-ubiquinone oxidoreductase 14.8 kDa subunit</fullName>
    </submittedName>
</protein>
<dbReference type="GO" id="GO:0045271">
    <property type="term" value="C:respiratory chain complex I"/>
    <property type="evidence" value="ECO:0007669"/>
    <property type="project" value="InterPro"/>
</dbReference>
<dbReference type="InterPro" id="IPR016488">
    <property type="entry name" value="NADH_Ub_cplx-1_asu_su-6"/>
</dbReference>
<evidence type="ECO:0000256" key="4">
    <source>
        <dbReference type="ARBA" id="ARBA00022660"/>
    </source>
</evidence>
<evidence type="ECO:0000256" key="7">
    <source>
        <dbReference type="ARBA" id="ARBA00023128"/>
    </source>
</evidence>
<comment type="subcellular location">
    <subcellularLocation>
        <location evidence="1">Mitochondrion inner membrane</location>
        <topology evidence="1">Peripheral membrane protein</topology>
        <orientation evidence="1">Matrix side</orientation>
    </subcellularLocation>
</comment>
<reference evidence="9 10" key="1">
    <citation type="submission" date="2018-05" db="EMBL/GenBank/DDBJ databases">
        <title>Whole genome sequencing for identification of molecular markers to develop diagnostic detection tools for the regulated plant pathogen Lachnellula willkommii.</title>
        <authorList>
            <person name="Giroux E."/>
            <person name="Bilodeau G."/>
        </authorList>
    </citation>
    <scope>NUCLEOTIDE SEQUENCE [LARGE SCALE GENOMIC DNA]</scope>
    <source>
        <strain evidence="9 10">CBS 625.97</strain>
    </source>
</reference>
<evidence type="ECO:0000256" key="2">
    <source>
        <dbReference type="ARBA" id="ARBA00009508"/>
    </source>
</evidence>
<dbReference type="AlphaFoldDB" id="A0A7D8YMT6"/>
<dbReference type="EMBL" id="QGMG01000714">
    <property type="protein sequence ID" value="TVY51878.1"/>
    <property type="molecule type" value="Genomic_DNA"/>
</dbReference>
<evidence type="ECO:0000256" key="5">
    <source>
        <dbReference type="ARBA" id="ARBA00022792"/>
    </source>
</evidence>
<sequence length="162" mass="19011">MVINPTYLAQRTRQSTANEGFSGAIGNGFVPYVTFPQDFIEPWRQLMAWGSRGDDWNWANGWILQAPEIQTMYSLNIPVPQLRTKMRQEFERHRYVNQMGVVDMLLFQSHAEFQETLNYWKQLPHILKYFRADEDPNARLPPDFMSGFLEASSSFFAQMHLI</sequence>